<dbReference type="InParanoid" id="I7M8J1"/>
<keyword evidence="3" id="KW-1185">Reference proteome</keyword>
<feature type="transmembrane region" description="Helical" evidence="1">
    <location>
        <begin position="2025"/>
        <end position="2046"/>
    </location>
</feature>
<dbReference type="GeneID" id="7824033"/>
<name>I7M8J1_TETTS</name>
<keyword evidence="1 2" id="KW-0812">Transmembrane</keyword>
<feature type="transmembrane region" description="Helical" evidence="1">
    <location>
        <begin position="2166"/>
        <end position="2196"/>
    </location>
</feature>
<dbReference type="PANTHER" id="PTHR11319">
    <property type="entry name" value="G PROTEIN-COUPLED RECEPTOR-RELATED"/>
    <property type="match status" value="1"/>
</dbReference>
<feature type="transmembrane region" description="Helical" evidence="1">
    <location>
        <begin position="1961"/>
        <end position="1977"/>
    </location>
</feature>
<dbReference type="Proteomes" id="UP000009168">
    <property type="component" value="Unassembled WGS sequence"/>
</dbReference>
<dbReference type="InterPro" id="IPR011047">
    <property type="entry name" value="Quinoprotein_ADH-like_sf"/>
</dbReference>
<dbReference type="SUPFAM" id="SSF50978">
    <property type="entry name" value="WD40 repeat-like"/>
    <property type="match status" value="2"/>
</dbReference>
<dbReference type="SUPFAM" id="SSF50998">
    <property type="entry name" value="Quinoprotein alcohol dehydrogenase-like"/>
    <property type="match status" value="1"/>
</dbReference>
<dbReference type="InterPro" id="IPR036322">
    <property type="entry name" value="WD40_repeat_dom_sf"/>
</dbReference>
<feature type="transmembrane region" description="Helical" evidence="1">
    <location>
        <begin position="1904"/>
        <end position="1930"/>
    </location>
</feature>
<dbReference type="KEGG" id="tet:TTHERM_00346740"/>
<evidence type="ECO:0000313" key="2">
    <source>
        <dbReference type="EMBL" id="EAR98275.2"/>
    </source>
</evidence>
<feature type="transmembrane region" description="Helical" evidence="1">
    <location>
        <begin position="2216"/>
        <end position="2233"/>
    </location>
</feature>
<protein>
    <submittedName>
        <fullName evidence="2">Transmembrane protein, putative</fullName>
    </submittedName>
</protein>
<organism evidence="2 3">
    <name type="scientific">Tetrahymena thermophila (strain SB210)</name>
    <dbReference type="NCBI Taxonomy" id="312017"/>
    <lineage>
        <taxon>Eukaryota</taxon>
        <taxon>Sar</taxon>
        <taxon>Alveolata</taxon>
        <taxon>Ciliophora</taxon>
        <taxon>Intramacronucleata</taxon>
        <taxon>Oligohymenophorea</taxon>
        <taxon>Hymenostomatida</taxon>
        <taxon>Tetrahymenina</taxon>
        <taxon>Tetrahymenidae</taxon>
        <taxon>Tetrahymena</taxon>
    </lineage>
</organism>
<keyword evidence="1" id="KW-0472">Membrane</keyword>
<gene>
    <name evidence="2" type="ORF">TTHERM_00346740</name>
</gene>
<evidence type="ECO:0000313" key="3">
    <source>
        <dbReference type="Proteomes" id="UP000009168"/>
    </source>
</evidence>
<dbReference type="PANTHER" id="PTHR11319:SF35">
    <property type="entry name" value="OUTER MEMBRANE PROTEIN PMPC-RELATED"/>
    <property type="match status" value="1"/>
</dbReference>
<evidence type="ECO:0000256" key="1">
    <source>
        <dbReference type="SAM" id="Phobius"/>
    </source>
</evidence>
<proteinExistence type="predicted"/>
<keyword evidence="1" id="KW-1133">Transmembrane helix</keyword>
<feature type="transmembrane region" description="Helical" evidence="1">
    <location>
        <begin position="1989"/>
        <end position="2013"/>
    </location>
</feature>
<accession>I7M8J1</accession>
<dbReference type="EMBL" id="GG662654">
    <property type="protein sequence ID" value="EAR98275.2"/>
    <property type="molecule type" value="Genomic_DNA"/>
</dbReference>
<feature type="transmembrane region" description="Helical" evidence="1">
    <location>
        <begin position="2109"/>
        <end position="2129"/>
    </location>
</feature>
<feature type="transmembrane region" description="Helical" evidence="1">
    <location>
        <begin position="2240"/>
        <end position="2260"/>
    </location>
</feature>
<sequence length="2444" mass="284898">MMLVGCSKDGQLIAWDISNVFQDQYLYSVQLSQDPCIELIQFNVTNPSDIIAVFNKTIFLIDVISLNIKYQWQQQNLKMKYSVNNNSLAILIDSNFTYFIQNYKNQIYLNFNGPINDIQNITFQQAKYLIVQRNNSIDLYQLAINQLNKISSYLLSSKLLFFKIRDISQNTLKIPTSFEISLFTADQQFVLMGQNFVPYQTIKGIPLSTIQDIQFINSDPNDPLYFMIGKNNKTISTYPFSLYSVQRNFQQITLISEYTYASQFIPPTKYYDSYNNSIYDLKVLSNKGSMSTLTTNSYDPKRNRILLEQQQNILGKTGIKFTVSQNMKILYGKNYQGTINVGNFKIQQYKLAFNISHTEQLQGITIINLQHSYTMSKYFIITNNIFVFNIHTREYIETIQIDNTSNPIKQFQPTKQFNQIVATKQNILFTKNYDTNSTYQVLSTQPFSQFTISEDKYNPSIIIAADQITKFNLNLTVNRTLQYPTNSFVKNIFFATSTKVIFQFQNSQIFVIDYFTFTVTQQIQPIHIKNNYQLQYDSNLNYIYIFSTYKVEIFSIYGTLINAILPIGQAINQIQICSNYTLLVTSNNIDVFSVQDFSYLDSYNFLGGNIQKILFIQDFNHIVVFGDTIKNGQIFVYSLLNLEQIQIFTNPYSYNNPSLVIDMFYDNYASILTYLDQNGNIYSLDYSGAYEIVNLMIIKEFLYDGTIPLAMQLIKQKNELFIFNQTSVFSVNYGSFTEKQIVYSITQNNIFIRSQVQLYGSPDQDIFIMLGQQNVLYQYSNFKSSFFYYLQDNQLIKDISLLSSDQILLMLTTNYYILQVDLSIDNLIDSVVSYQSYNLNDLQFSYFLCTGVFYSLTQQIIQYDFFQQQIIQQIPLLYNQIILSSYSVQSLNLLVIGLNDGTIIFLNTAKQNYQTIQPFSNQIQKLIRYISETVNYLWIATTSAQVLQIQKSNLNQYLVLDYSSYASVQGNKLTVFLIDDLYQRMYLSFQQEKKIVCFDIKQITNYQYTILSFPNNQLNTITLSSTQIIFYSTSQLNIFNRKTLKYIGSIRRQGMYDSIQTVQVFQDQFYLVLSQGKFELIQVDQKGQKQTLIDQVIVDSLNIMMVKLDETKNILRVVGTSQYQIIDQSYNLNIYLYSQLDQTNQICGLDIIGLNYLQMTQQVKLMRSDYTQKPSLLGIVPSVTQFKQRQINYYLKKQDLSDLNINITQESDIIISPYSDSSVLGLMQDFILPNKELENYSKNNLYMKNFNFIIKSPNSTISFNQNIQQVYLQNVKIQNQSLFNNQILFQNLYTLVIKVLEIQNITLNIKSSEEPFFSFINCKYIYIEQLFIKNITIISNTNSLIKINQSQQIVIKNLTIIKSQVQSSIIKINDVFELTVETILIQNMMMINPILPSLQNFSVIFSISAVSVQKFINVNMLNNQDITFIESSSVLQVEQIFIRLQQVQFSVANSQFTGNKINRDNGISLINVNAAIILLENLNFYDNECNILLQQTQIINIVSSQFFQNINENGGALSVNQNSKSISVQNSTFYSNVAYANGGAIFLQEVYGDVFFDKQSQIFKNQALIGGGVRIYNSIQNNNLFQLSHSLKFQTNINNNNAKIYGQDIATIISKFSIVKIKENNKKIDFQFLRQFELDKQLQDKYSGKLLINNINSGSFISITINLENEFGESISFNQNELINQKYPQIIISELQEIQLKIVNQDNINTLISGVTQLGYQNYNQNNKSYTFDNIQIVSSPNGSSKLNMFYNTFLSYKFNPILIDINYRSCKKGEIVQQQNQNIYRCFECPNNYYSLKDQKKEIQDQLVDQKCIPCPDEAKFCQADIIQLKEGYWRSDFENDDILYCSDKPPNCVHNYQTKQSCLEGMVGPLCVSCDSFGEVWGGEHYTISYFNNYECVKCNKLYVPFILISILVSIILLYSLWTMIIFLNSFTHYQICFYLRKLDLLPVSKSCFRDQSSFYLKILINYLQLTSYIIETRKLFPNQVNTSLFILQSPTFYFISIIDCLINSLVRNRISRTNLISFLLGIFPFFCMIIVSLVVKLLFKLKLINVQRTYQRTLFNLMIVLFQPSQITYFTNAVGCIELGKYQYSKIDYLIQCNNPTYMQFAIPYSISILSFWICIPLIILYQLRLKRNILDYCKTKFQYGYFYSEYNKKFYYWEFIRMYIRIAIVFIFTLIDFVSFYSLLVVVVLLIYIKMALKFNPIVNKDLQKTEIVSILVIIVLIITTKLNMQYNIFALSILTYLIFCSFVFSCLYMIFDEKLHSEFNIFGRVLKWIIERICSKSFYLKFIKKKRVQFSTYQRWKILKKKIKIHLILKKSYKKQNNKLLKVKPIIIAQNTNKEIENDFYNESPDSLISQNKFGVKQLNTQLCKKLQPKTLIFKDSLPPIVETIDSTEGDTKTNNCQIPYVASTIIFSDKRNHKESKSIFSENNSVENFNFEKR</sequence>
<dbReference type="OrthoDB" id="338325at2759"/>
<dbReference type="RefSeq" id="XP_001018520.2">
    <property type="nucleotide sequence ID" value="XM_001018520.2"/>
</dbReference>
<reference evidence="3" key="1">
    <citation type="journal article" date="2006" name="PLoS Biol.">
        <title>Macronuclear genome sequence of the ciliate Tetrahymena thermophila, a model eukaryote.</title>
        <authorList>
            <person name="Eisen J.A."/>
            <person name="Coyne R.S."/>
            <person name="Wu M."/>
            <person name="Wu D."/>
            <person name="Thiagarajan M."/>
            <person name="Wortman J.R."/>
            <person name="Badger J.H."/>
            <person name="Ren Q."/>
            <person name="Amedeo P."/>
            <person name="Jones K.M."/>
            <person name="Tallon L.J."/>
            <person name="Delcher A.L."/>
            <person name="Salzberg S.L."/>
            <person name="Silva J.C."/>
            <person name="Haas B.J."/>
            <person name="Majoros W.H."/>
            <person name="Farzad M."/>
            <person name="Carlton J.M."/>
            <person name="Smith R.K. Jr."/>
            <person name="Garg J."/>
            <person name="Pearlman R.E."/>
            <person name="Karrer K.M."/>
            <person name="Sun L."/>
            <person name="Manning G."/>
            <person name="Elde N.C."/>
            <person name="Turkewitz A.P."/>
            <person name="Asai D.J."/>
            <person name="Wilkes D.E."/>
            <person name="Wang Y."/>
            <person name="Cai H."/>
            <person name="Collins K."/>
            <person name="Stewart B.A."/>
            <person name="Lee S.R."/>
            <person name="Wilamowska K."/>
            <person name="Weinberg Z."/>
            <person name="Ruzzo W.L."/>
            <person name="Wloga D."/>
            <person name="Gaertig J."/>
            <person name="Frankel J."/>
            <person name="Tsao C.-C."/>
            <person name="Gorovsky M.A."/>
            <person name="Keeling P.J."/>
            <person name="Waller R.F."/>
            <person name="Patron N.J."/>
            <person name="Cherry J.M."/>
            <person name="Stover N.A."/>
            <person name="Krieger C.J."/>
            <person name="del Toro C."/>
            <person name="Ryder H.F."/>
            <person name="Williamson S.C."/>
            <person name="Barbeau R.A."/>
            <person name="Hamilton E.P."/>
            <person name="Orias E."/>
        </authorList>
    </citation>
    <scope>NUCLEOTIDE SEQUENCE [LARGE SCALE GENOMIC DNA]</scope>
    <source>
        <strain evidence="3">SB210</strain>
    </source>
</reference>